<evidence type="ECO:0000256" key="1">
    <source>
        <dbReference type="SAM" id="Phobius"/>
    </source>
</evidence>
<accession>A0ABU1FE76</accession>
<keyword evidence="1" id="KW-1133">Transmembrane helix</keyword>
<dbReference type="InterPro" id="IPR047784">
    <property type="entry name" value="TrgA"/>
</dbReference>
<keyword evidence="1" id="KW-0812">Transmembrane</keyword>
<evidence type="ECO:0000313" key="3">
    <source>
        <dbReference type="Proteomes" id="UP001247754"/>
    </source>
</evidence>
<evidence type="ECO:0000313" key="2">
    <source>
        <dbReference type="EMBL" id="MDR5655200.1"/>
    </source>
</evidence>
<protein>
    <submittedName>
        <fullName evidence="2">TrgA family protein</fullName>
    </submittedName>
</protein>
<organism evidence="2 3">
    <name type="scientific">Ruixingdingia sedimenti</name>
    <dbReference type="NCBI Taxonomy" id="3073604"/>
    <lineage>
        <taxon>Bacteria</taxon>
        <taxon>Pseudomonadati</taxon>
        <taxon>Pseudomonadota</taxon>
        <taxon>Alphaproteobacteria</taxon>
        <taxon>Rhodobacterales</taxon>
        <taxon>Paracoccaceae</taxon>
        <taxon>Ruixingdingia</taxon>
    </lineage>
</organism>
<comment type="caution">
    <text evidence="2">The sequence shown here is derived from an EMBL/GenBank/DDBJ whole genome shotgun (WGS) entry which is preliminary data.</text>
</comment>
<dbReference type="Proteomes" id="UP001247754">
    <property type="component" value="Unassembled WGS sequence"/>
</dbReference>
<proteinExistence type="predicted"/>
<keyword evidence="3" id="KW-1185">Reference proteome</keyword>
<feature type="transmembrane region" description="Helical" evidence="1">
    <location>
        <begin position="68"/>
        <end position="85"/>
    </location>
</feature>
<name>A0ABU1FE76_9RHOB</name>
<feature type="transmembrane region" description="Helical" evidence="1">
    <location>
        <begin position="37"/>
        <end position="56"/>
    </location>
</feature>
<dbReference type="RefSeq" id="WP_310459307.1">
    <property type="nucleotide sequence ID" value="NZ_JAVKPH010000052.1"/>
</dbReference>
<dbReference type="EMBL" id="JAVKPH010000052">
    <property type="protein sequence ID" value="MDR5655200.1"/>
    <property type="molecule type" value="Genomic_DNA"/>
</dbReference>
<feature type="transmembrane region" description="Helical" evidence="1">
    <location>
        <begin position="124"/>
        <end position="141"/>
    </location>
</feature>
<keyword evidence="1" id="KW-0472">Membrane</keyword>
<sequence length="146" mass="15660">MPTAARLIAAAVFLAVAYVAAELFKPGLPPETQFGWFAPICAAAGFVVGWAVMGGLAGRGYLPAAGSGLRTSVTIVFWVLLGFSVREMILRSIRMRYDGVFDAIEGTFDIMLDYGLALLRPEPLVALAIGGVLGGLLVEWGNRRWR</sequence>
<reference evidence="2 3" key="1">
    <citation type="submission" date="2023-09" db="EMBL/GenBank/DDBJ databases">
        <title>Xinfangfangia sedmenti sp. nov., isolated the sedment.</title>
        <authorList>
            <person name="Xu L."/>
        </authorList>
    </citation>
    <scope>NUCLEOTIDE SEQUENCE [LARGE SCALE GENOMIC DNA]</scope>
    <source>
        <strain evidence="2 3">LG-4</strain>
    </source>
</reference>
<gene>
    <name evidence="2" type="ORF">RGD00_21560</name>
</gene>
<dbReference type="NCBIfam" id="NF033773">
    <property type="entry name" value="tellur_TrgA"/>
    <property type="match status" value="1"/>
</dbReference>